<dbReference type="InterPro" id="IPR027417">
    <property type="entry name" value="P-loop_NTPase"/>
</dbReference>
<evidence type="ECO:0000256" key="17">
    <source>
        <dbReference type="ARBA" id="ARBA00049360"/>
    </source>
</evidence>
<evidence type="ECO:0000259" key="18">
    <source>
        <dbReference type="PROSITE" id="PS52020"/>
    </source>
</evidence>
<dbReference type="Pfam" id="PF00910">
    <property type="entry name" value="RNA_helicase"/>
    <property type="match status" value="1"/>
</dbReference>
<keyword evidence="13" id="KW-0238">DNA-binding</keyword>
<dbReference type="GO" id="GO:0016779">
    <property type="term" value="F:nucleotidyltransferase activity"/>
    <property type="evidence" value="ECO:0007669"/>
    <property type="project" value="UniProtKB-KW"/>
</dbReference>
<accession>A0A2K9LSU9</accession>
<keyword evidence="12" id="KW-0190">Covalent protein-DNA linkage</keyword>
<evidence type="ECO:0000256" key="1">
    <source>
        <dbReference type="ARBA" id="ARBA00001936"/>
    </source>
</evidence>
<keyword evidence="9" id="KW-0547">Nucleotide-binding</keyword>
<evidence type="ECO:0000256" key="2">
    <source>
        <dbReference type="ARBA" id="ARBA00004147"/>
    </source>
</evidence>
<evidence type="ECO:0000256" key="6">
    <source>
        <dbReference type="ARBA" id="ARBA00022705"/>
    </source>
</evidence>
<dbReference type="SUPFAM" id="SSF52540">
    <property type="entry name" value="P-loop containing nucleoside triphosphate hydrolases"/>
    <property type="match status" value="1"/>
</dbReference>
<evidence type="ECO:0000256" key="10">
    <source>
        <dbReference type="ARBA" id="ARBA00022759"/>
    </source>
</evidence>
<keyword evidence="8" id="KW-0479">Metal-binding</keyword>
<evidence type="ECO:0000256" key="3">
    <source>
        <dbReference type="ARBA" id="ARBA00008545"/>
    </source>
</evidence>
<dbReference type="GO" id="GO:0004519">
    <property type="term" value="F:endonuclease activity"/>
    <property type="evidence" value="ECO:0007669"/>
    <property type="project" value="UniProtKB-KW"/>
</dbReference>
<evidence type="ECO:0000313" key="20">
    <source>
        <dbReference type="Proteomes" id="UP001517147"/>
    </source>
</evidence>
<sequence length="277" mass="32571">MSEKKQSQFWCMTLNNYTNDEEFELLFPELPITYIIIGYETGESGTPHMQMYMEVNHKVRMTTMKRWPGFSRVHFESRKGTQEEAINYCKKNGLWFEIGEKKKKLGRGQRRDLDEVREAANEGGMKEVSSWGNAQQIRVAEKYLTYNEPKRTEKPTVVWLYGKTGCGKSRMAHEMFPDAYTKSDGSKWWDGYDRHENVILDDFRGNWMNFNELLTLLDRYERRVEFKGGSRQFVAKNIVITSCAHPLATYTNVGERIDQLIRRIDIIEQLGEESQEL</sequence>
<dbReference type="EMBL" id="KY487945">
    <property type="protein sequence ID" value="AUM61958.1"/>
    <property type="molecule type" value="Genomic_DNA"/>
</dbReference>
<evidence type="ECO:0000256" key="12">
    <source>
        <dbReference type="ARBA" id="ARBA00023124"/>
    </source>
</evidence>
<keyword evidence="11" id="KW-0378">Hydrolase</keyword>
<gene>
    <name evidence="19" type="primary">Rep</name>
</gene>
<dbReference type="GO" id="GO:0003723">
    <property type="term" value="F:RNA binding"/>
    <property type="evidence" value="ECO:0007669"/>
    <property type="project" value="InterPro"/>
</dbReference>
<keyword evidence="14" id="KW-0511">Multifunctional enzyme</keyword>
<dbReference type="Pfam" id="PF02407">
    <property type="entry name" value="Viral_Rep"/>
    <property type="match status" value="1"/>
</dbReference>
<dbReference type="PROSITE" id="PS52020">
    <property type="entry name" value="CRESS_DNA_REP"/>
    <property type="match status" value="1"/>
</dbReference>
<evidence type="ECO:0000313" key="19">
    <source>
        <dbReference type="EMBL" id="AUM61958.1"/>
    </source>
</evidence>
<dbReference type="GO" id="GO:0016787">
    <property type="term" value="F:hydrolase activity"/>
    <property type="evidence" value="ECO:0007669"/>
    <property type="project" value="UniProtKB-KW"/>
</dbReference>
<comment type="cofactor">
    <cofactor evidence="1">
        <name>Mn(2+)</name>
        <dbReference type="ChEBI" id="CHEBI:29035"/>
    </cofactor>
</comment>
<keyword evidence="6" id="KW-0235">DNA replication</keyword>
<keyword evidence="4" id="KW-0808">Transferase</keyword>
<proteinExistence type="inferred from homology"/>
<evidence type="ECO:0000256" key="16">
    <source>
        <dbReference type="ARBA" id="ARBA00032243"/>
    </source>
</evidence>
<comment type="subcellular location">
    <subcellularLocation>
        <location evidence="2">Host nucleus</location>
    </subcellularLocation>
</comment>
<dbReference type="Gene3D" id="3.40.50.300">
    <property type="entry name" value="P-loop containing nucleotide triphosphate hydrolases"/>
    <property type="match status" value="1"/>
</dbReference>
<dbReference type="GO" id="GO:0042025">
    <property type="term" value="C:host cell nucleus"/>
    <property type="evidence" value="ECO:0007669"/>
    <property type="project" value="UniProtKB-SubCell"/>
</dbReference>
<keyword evidence="7" id="KW-0540">Nuclease</keyword>
<feature type="domain" description="CRESS-DNA virus Rep endonuclease" evidence="18">
    <location>
        <begin position="4"/>
        <end position="101"/>
    </location>
</feature>
<evidence type="ECO:0000256" key="8">
    <source>
        <dbReference type="ARBA" id="ARBA00022723"/>
    </source>
</evidence>
<name>A0A2K9LSU9_9VIRU</name>
<evidence type="ECO:0000256" key="4">
    <source>
        <dbReference type="ARBA" id="ARBA00022679"/>
    </source>
</evidence>
<evidence type="ECO:0000256" key="11">
    <source>
        <dbReference type="ARBA" id="ARBA00022801"/>
    </source>
</evidence>
<dbReference type="Proteomes" id="UP001517147">
    <property type="component" value="Segment"/>
</dbReference>
<dbReference type="GO" id="GO:0046872">
    <property type="term" value="F:metal ion binding"/>
    <property type="evidence" value="ECO:0007669"/>
    <property type="project" value="UniProtKB-KW"/>
</dbReference>
<evidence type="ECO:0000256" key="13">
    <source>
        <dbReference type="ARBA" id="ARBA00023125"/>
    </source>
</evidence>
<evidence type="ECO:0000256" key="15">
    <source>
        <dbReference type="ARBA" id="ARBA00030754"/>
    </source>
</evidence>
<evidence type="ECO:0000256" key="9">
    <source>
        <dbReference type="ARBA" id="ARBA00022741"/>
    </source>
</evidence>
<dbReference type="GO" id="GO:0003677">
    <property type="term" value="F:DNA binding"/>
    <property type="evidence" value="ECO:0007669"/>
    <property type="project" value="UniProtKB-KW"/>
</dbReference>
<comment type="catalytic activity">
    <reaction evidence="17">
        <text>ATP + H2O = ADP + phosphate + H(+)</text>
        <dbReference type="Rhea" id="RHEA:13065"/>
        <dbReference type="ChEBI" id="CHEBI:15377"/>
        <dbReference type="ChEBI" id="CHEBI:15378"/>
        <dbReference type="ChEBI" id="CHEBI:30616"/>
        <dbReference type="ChEBI" id="CHEBI:43474"/>
        <dbReference type="ChEBI" id="CHEBI:456216"/>
    </reaction>
</comment>
<reference evidence="19" key="1">
    <citation type="submission" date="2017-01" db="EMBL/GenBank/DDBJ databases">
        <title>High-throughput sequencing uncovers low homogeneity in the biogeography of single-stranded DNA viruses.</title>
        <authorList>
            <person name="Pearson V.M."/>
            <person name="Rokyta D.R."/>
        </authorList>
    </citation>
    <scope>NUCLEOTIDE SEQUENCE [LARGE SCALE GENOMIC DNA]</scope>
</reference>
<dbReference type="GO" id="GO:0003724">
    <property type="term" value="F:RNA helicase activity"/>
    <property type="evidence" value="ECO:0007669"/>
    <property type="project" value="InterPro"/>
</dbReference>
<evidence type="ECO:0000256" key="5">
    <source>
        <dbReference type="ARBA" id="ARBA00022695"/>
    </source>
</evidence>
<keyword evidence="5" id="KW-0548">Nucleotidyltransferase</keyword>
<evidence type="ECO:0000256" key="7">
    <source>
        <dbReference type="ARBA" id="ARBA00022722"/>
    </source>
</evidence>
<dbReference type="GO" id="GO:0000166">
    <property type="term" value="F:nucleotide binding"/>
    <property type="evidence" value="ECO:0007669"/>
    <property type="project" value="UniProtKB-KW"/>
</dbReference>
<dbReference type="GO" id="GO:0006260">
    <property type="term" value="P:DNA replication"/>
    <property type="evidence" value="ECO:0007669"/>
    <property type="project" value="UniProtKB-KW"/>
</dbReference>
<dbReference type="Gene3D" id="3.40.1310.20">
    <property type="match status" value="1"/>
</dbReference>
<comment type="similarity">
    <text evidence="3">Belongs to the nanoviruses/circoviruses replication-associated protein family.</text>
</comment>
<dbReference type="InterPro" id="IPR000605">
    <property type="entry name" value="Helicase_SF3_ssDNA/RNA_vir"/>
</dbReference>
<protein>
    <recommendedName>
        <fullName evidence="15">ATP-dependent helicase Rep</fullName>
    </recommendedName>
    <alternativeName>
        <fullName evidence="16">RepP</fullName>
    </alternativeName>
</protein>
<organism evidence="19 20">
    <name type="scientific">uncultured virus</name>
    <dbReference type="NCBI Taxonomy" id="340016"/>
    <lineage>
        <taxon>Viruses</taxon>
        <taxon>environmental samples</taxon>
    </lineage>
</organism>
<evidence type="ECO:0000256" key="14">
    <source>
        <dbReference type="ARBA" id="ARBA00023268"/>
    </source>
</evidence>
<keyword evidence="20" id="KW-1185">Reference proteome</keyword>
<dbReference type="InterPro" id="IPR049912">
    <property type="entry name" value="CRESS_DNA_REP"/>
</dbReference>
<keyword evidence="10" id="KW-0255">Endonuclease</keyword>